<gene>
    <name evidence="1" type="ORF">BN1708_005457</name>
</gene>
<evidence type="ECO:0000313" key="2">
    <source>
        <dbReference type="Proteomes" id="UP000044602"/>
    </source>
</evidence>
<name>A0A0G4MBX4_VERLO</name>
<accession>A0A0G4MBX4</accession>
<keyword evidence="2" id="KW-1185">Reference proteome</keyword>
<dbReference type="AlphaFoldDB" id="A0A0G4MBX4"/>
<proteinExistence type="predicted"/>
<organism evidence="1 2">
    <name type="scientific">Verticillium longisporum</name>
    <name type="common">Verticillium dahliae var. longisporum</name>
    <dbReference type="NCBI Taxonomy" id="100787"/>
    <lineage>
        <taxon>Eukaryota</taxon>
        <taxon>Fungi</taxon>
        <taxon>Dikarya</taxon>
        <taxon>Ascomycota</taxon>
        <taxon>Pezizomycotina</taxon>
        <taxon>Sordariomycetes</taxon>
        <taxon>Hypocreomycetidae</taxon>
        <taxon>Glomerellales</taxon>
        <taxon>Plectosphaerellaceae</taxon>
        <taxon>Verticillium</taxon>
    </lineage>
</organism>
<evidence type="ECO:0000313" key="1">
    <source>
        <dbReference type="EMBL" id="CRK31455.1"/>
    </source>
</evidence>
<dbReference type="Proteomes" id="UP000044602">
    <property type="component" value="Unassembled WGS sequence"/>
</dbReference>
<protein>
    <submittedName>
        <fullName evidence="1">Uncharacterized protein</fullName>
    </submittedName>
</protein>
<sequence>MSASVVLKSVKTRIVKTGSVVKACIQTSNRPQSTEHSLVAVLARRSRAKYMYTMYPYRGRTPLL</sequence>
<dbReference type="EMBL" id="CVQH01021751">
    <property type="protein sequence ID" value="CRK31455.1"/>
    <property type="molecule type" value="Genomic_DNA"/>
</dbReference>
<reference evidence="1 2" key="1">
    <citation type="submission" date="2015-05" db="EMBL/GenBank/DDBJ databases">
        <authorList>
            <person name="Wang D.B."/>
            <person name="Wang M."/>
        </authorList>
    </citation>
    <scope>NUCLEOTIDE SEQUENCE [LARGE SCALE GENOMIC DNA]</scope>
    <source>
        <strain evidence="1">VL1</strain>
    </source>
</reference>